<keyword evidence="2" id="KW-0902">Two-component regulatory system</keyword>
<dbReference type="SUPFAM" id="SSF48452">
    <property type="entry name" value="TPR-like"/>
    <property type="match status" value="1"/>
</dbReference>
<dbReference type="InterPro" id="IPR051677">
    <property type="entry name" value="AfsR-DnrI-RedD_regulator"/>
</dbReference>
<keyword evidence="4 6" id="KW-0238">DNA-binding</keyword>
<evidence type="ECO:0000256" key="2">
    <source>
        <dbReference type="ARBA" id="ARBA00023012"/>
    </source>
</evidence>
<evidence type="ECO:0000256" key="3">
    <source>
        <dbReference type="ARBA" id="ARBA00023015"/>
    </source>
</evidence>
<name>A0ABV5P6M4_STRCM</name>
<evidence type="ECO:0000259" key="7">
    <source>
        <dbReference type="PROSITE" id="PS51755"/>
    </source>
</evidence>
<dbReference type="PANTHER" id="PTHR35807:SF1">
    <property type="entry name" value="TRANSCRIPTIONAL REGULATOR REDD"/>
    <property type="match status" value="1"/>
</dbReference>
<dbReference type="InterPro" id="IPR001867">
    <property type="entry name" value="OmpR/PhoB-type_DNA-bd"/>
</dbReference>
<dbReference type="Pfam" id="PF03704">
    <property type="entry name" value="BTAD"/>
    <property type="match status" value="1"/>
</dbReference>
<evidence type="ECO:0000256" key="6">
    <source>
        <dbReference type="PROSITE-ProRule" id="PRU01091"/>
    </source>
</evidence>
<dbReference type="RefSeq" id="WP_345217365.1">
    <property type="nucleotide sequence ID" value="NZ_BAAAXE010000001.1"/>
</dbReference>
<evidence type="ECO:0000313" key="8">
    <source>
        <dbReference type="EMBL" id="MFB9518779.1"/>
    </source>
</evidence>
<evidence type="ECO:0000313" key="9">
    <source>
        <dbReference type="Proteomes" id="UP001589718"/>
    </source>
</evidence>
<dbReference type="SUPFAM" id="SSF46894">
    <property type="entry name" value="C-terminal effector domain of the bipartite response regulators"/>
    <property type="match status" value="1"/>
</dbReference>
<dbReference type="PANTHER" id="PTHR35807">
    <property type="entry name" value="TRANSCRIPTIONAL REGULATOR REDD-RELATED"/>
    <property type="match status" value="1"/>
</dbReference>
<dbReference type="InterPro" id="IPR016032">
    <property type="entry name" value="Sig_transdc_resp-reg_C-effctor"/>
</dbReference>
<evidence type="ECO:0000256" key="1">
    <source>
        <dbReference type="ARBA" id="ARBA00005820"/>
    </source>
</evidence>
<comment type="similarity">
    <text evidence="1">Belongs to the AfsR/DnrI/RedD regulatory family.</text>
</comment>
<keyword evidence="9" id="KW-1185">Reference proteome</keyword>
<reference evidence="8 9" key="1">
    <citation type="submission" date="2024-09" db="EMBL/GenBank/DDBJ databases">
        <authorList>
            <person name="Sun Q."/>
            <person name="Mori K."/>
        </authorList>
    </citation>
    <scope>NUCLEOTIDE SEQUENCE [LARGE SCALE GENOMIC DNA]</scope>
    <source>
        <strain evidence="8 9">JCM 4362</strain>
    </source>
</reference>
<evidence type="ECO:0000256" key="4">
    <source>
        <dbReference type="ARBA" id="ARBA00023125"/>
    </source>
</evidence>
<dbReference type="Proteomes" id="UP001589718">
    <property type="component" value="Unassembled WGS sequence"/>
</dbReference>
<dbReference type="Gene3D" id="1.10.10.10">
    <property type="entry name" value="Winged helix-like DNA-binding domain superfamily/Winged helix DNA-binding domain"/>
    <property type="match status" value="1"/>
</dbReference>
<feature type="DNA-binding region" description="OmpR/PhoB-type" evidence="6">
    <location>
        <begin position="9"/>
        <end position="116"/>
    </location>
</feature>
<dbReference type="Pfam" id="PF00486">
    <property type="entry name" value="Trans_reg_C"/>
    <property type="match status" value="1"/>
</dbReference>
<evidence type="ECO:0000256" key="5">
    <source>
        <dbReference type="ARBA" id="ARBA00023163"/>
    </source>
</evidence>
<dbReference type="InterPro" id="IPR011990">
    <property type="entry name" value="TPR-like_helical_dom_sf"/>
</dbReference>
<dbReference type="CDD" id="cd15831">
    <property type="entry name" value="BTAD"/>
    <property type="match status" value="1"/>
</dbReference>
<dbReference type="InterPro" id="IPR005158">
    <property type="entry name" value="BTAD"/>
</dbReference>
<dbReference type="EMBL" id="JBHMCR010000002">
    <property type="protein sequence ID" value="MFB9518779.1"/>
    <property type="molecule type" value="Genomic_DNA"/>
</dbReference>
<protein>
    <submittedName>
        <fullName evidence="8">BTAD domain-containing putative transcriptional regulator</fullName>
    </submittedName>
</protein>
<feature type="domain" description="OmpR/PhoB-type" evidence="7">
    <location>
        <begin position="9"/>
        <end position="116"/>
    </location>
</feature>
<keyword evidence="5" id="KW-0804">Transcription</keyword>
<organism evidence="8 9">
    <name type="scientific">Streptomyces cremeus</name>
    <dbReference type="NCBI Taxonomy" id="66881"/>
    <lineage>
        <taxon>Bacteria</taxon>
        <taxon>Bacillati</taxon>
        <taxon>Actinomycetota</taxon>
        <taxon>Actinomycetes</taxon>
        <taxon>Kitasatosporales</taxon>
        <taxon>Streptomycetaceae</taxon>
        <taxon>Streptomyces</taxon>
    </lineage>
</organism>
<dbReference type="Gene3D" id="1.25.40.10">
    <property type="entry name" value="Tetratricopeptide repeat domain"/>
    <property type="match status" value="1"/>
</dbReference>
<sequence length="285" mass="31869">MKTSYASAPVSGSLRPAFSFDLLGPLVVRSYGTALDVGPPKRRVLLIRLLLEQGQAVPLDVLCEDLWTTRPPRGAVSSVHAHISRLRDVLEPERDRARRGHGGVLVRESLGYALRVPGETQDAVRFEQALSRARRLLDQRRTGQARQELDAALALWRGTALADAVNHPFAAHVSTRLEEARLMAWELRVTILVQEGNLEEAVLAAEELITRNPLREVTWELLIQALYLSGRPAEALQRFARLRGLLSEELGMDPGRRLSRLQTAILRQDDTWLRNLGSRTPAHVD</sequence>
<dbReference type="SMART" id="SM01043">
    <property type="entry name" value="BTAD"/>
    <property type="match status" value="1"/>
</dbReference>
<accession>A0ABV5P6M4</accession>
<comment type="caution">
    <text evidence="8">The sequence shown here is derived from an EMBL/GenBank/DDBJ whole genome shotgun (WGS) entry which is preliminary data.</text>
</comment>
<dbReference type="PROSITE" id="PS51755">
    <property type="entry name" value="OMPR_PHOB"/>
    <property type="match status" value="1"/>
</dbReference>
<dbReference type="SMART" id="SM00862">
    <property type="entry name" value="Trans_reg_C"/>
    <property type="match status" value="1"/>
</dbReference>
<proteinExistence type="inferred from homology"/>
<dbReference type="InterPro" id="IPR036388">
    <property type="entry name" value="WH-like_DNA-bd_sf"/>
</dbReference>
<keyword evidence="3" id="KW-0805">Transcription regulation</keyword>
<gene>
    <name evidence="8" type="ORF">ACFFTU_02280</name>
</gene>